<dbReference type="RefSeq" id="WP_023934126.1">
    <property type="nucleotide sequence ID" value="NZ_DF196820.1"/>
</dbReference>
<dbReference type="AlphaFoldDB" id="V5ENI8"/>
<dbReference type="EMBL" id="DF196820">
    <property type="protein sequence ID" value="GAD31316.1"/>
    <property type="molecule type" value="Genomic_DNA"/>
</dbReference>
<accession>V5ENI8</accession>
<dbReference type="HOGENOM" id="CLU_1936095_0_0_6"/>
<name>V5ENI8_PHOLE</name>
<organism evidence="1 2">
    <name type="scientific">Photobacterium leiognathi lrivu.4.1</name>
    <dbReference type="NCBI Taxonomy" id="1248232"/>
    <lineage>
        <taxon>Bacteria</taxon>
        <taxon>Pseudomonadati</taxon>
        <taxon>Pseudomonadota</taxon>
        <taxon>Gammaproteobacteria</taxon>
        <taxon>Vibrionales</taxon>
        <taxon>Vibrionaceae</taxon>
        <taxon>Photobacterium</taxon>
    </lineage>
</organism>
<sequence length="130" mass="15302">MKISNAMKNMFKLFNVTFDNNDISKIEINIIDGRELTQRQKKIYDLYTDLSDNFDLVFQIMKREPPKETKELLREYVIDGESVAVLANKYDKPTNNIYRDLKKVADDIERMRNLSLAFVKHIIDPIANID</sequence>
<reference evidence="2" key="1">
    <citation type="submission" date="2012-12" db="EMBL/GenBank/DDBJ databases">
        <title>Genome Sequence of Photobacterium leiognathi lrivu.4.1.</title>
        <authorList>
            <person name="Urbanczyk H."/>
            <person name="Ogura Y."/>
            <person name="Hayashi T."/>
            <person name="Dunlap P.V."/>
        </authorList>
    </citation>
    <scope>NUCLEOTIDE SEQUENCE [LARGE SCALE GENOMIC DNA]</scope>
    <source>
        <strain evidence="2">lrivu.4.1</strain>
    </source>
</reference>
<gene>
    <name evidence="1" type="ORF">PLEI_2974</name>
</gene>
<evidence type="ECO:0000313" key="2">
    <source>
        <dbReference type="Proteomes" id="UP000030675"/>
    </source>
</evidence>
<protein>
    <submittedName>
        <fullName evidence="1">Uncharacterized protein</fullName>
    </submittedName>
</protein>
<dbReference type="Proteomes" id="UP000030675">
    <property type="component" value="Unassembled WGS sequence"/>
</dbReference>
<proteinExistence type="predicted"/>
<evidence type="ECO:0000313" key="1">
    <source>
        <dbReference type="EMBL" id="GAD31316.1"/>
    </source>
</evidence>